<proteinExistence type="predicted"/>
<sequence length="360" mass="39934">MEEMKVKVSKTKCTFGSVLFAVVCGGLSACYLEVSEDPEGGHSSSGSMGRIRRDADDEILPTSLRGHGEVCEESRSADQKLTWHCYKKDNFTWRTSCKSDSCQAVHVYTHYMLQDYLGESRVVQVEAFDNQYFQGAPASQVRIAHFNAKQGEWKEVDLFVEPGEYYLRAFLTTDRDQAVPYSLGGMELKGDEPFGVLGALSGPELIRVAPSHQDPYPDPVHIYLDQLFKKPGSEPETNAHLRINFTVADQSRIVDGRRVIIRLQKSRDLAERPAAEYSLASELLLIQGRVGRAEFLSPSLNPGVYFVFAFIDENLNNSYDGGELAALASEGGVPKPITIVQERTLTLPLALTSETVVESP</sequence>
<dbReference type="PROSITE" id="PS51257">
    <property type="entry name" value="PROKAR_LIPOPROTEIN"/>
    <property type="match status" value="1"/>
</dbReference>
<dbReference type="EMBL" id="SRHE01000716">
    <property type="protein sequence ID" value="TWW08343.1"/>
    <property type="molecule type" value="Genomic_DNA"/>
</dbReference>
<gene>
    <name evidence="1" type="ORF">E3A20_25290</name>
</gene>
<dbReference type="AlphaFoldDB" id="A0A5C6M2G2"/>
<reference evidence="1 2" key="1">
    <citation type="submission" date="2019-08" db="EMBL/GenBank/DDBJ databases">
        <title>100 year-old enigma solved: identification of Planctomyces bekefii, the type genus and species of the phylum Planctomycetes.</title>
        <authorList>
            <person name="Svetlana D.N."/>
            <person name="Overmann J."/>
        </authorList>
    </citation>
    <scope>NUCLEOTIDE SEQUENCE [LARGE SCALE GENOMIC DNA]</scope>
    <source>
        <strain evidence="1">Phe10_nw2017</strain>
    </source>
</reference>
<name>A0A5C6M2G2_9PLAN</name>
<evidence type="ECO:0008006" key="3">
    <source>
        <dbReference type="Google" id="ProtNLM"/>
    </source>
</evidence>
<protein>
    <recommendedName>
        <fullName evidence="3">Lipoprotein</fullName>
    </recommendedName>
</protein>
<reference evidence="1 2" key="2">
    <citation type="submission" date="2019-08" db="EMBL/GenBank/DDBJ databases">
        <authorList>
            <person name="Henke P."/>
        </authorList>
    </citation>
    <scope>NUCLEOTIDE SEQUENCE [LARGE SCALE GENOMIC DNA]</scope>
    <source>
        <strain evidence="1">Phe10_nw2017</strain>
    </source>
</reference>
<evidence type="ECO:0000313" key="1">
    <source>
        <dbReference type="EMBL" id="TWW08343.1"/>
    </source>
</evidence>
<organism evidence="1 2">
    <name type="scientific">Planctomyces bekefii</name>
    <dbReference type="NCBI Taxonomy" id="1653850"/>
    <lineage>
        <taxon>Bacteria</taxon>
        <taxon>Pseudomonadati</taxon>
        <taxon>Planctomycetota</taxon>
        <taxon>Planctomycetia</taxon>
        <taxon>Planctomycetales</taxon>
        <taxon>Planctomycetaceae</taxon>
        <taxon>Planctomyces</taxon>
    </lineage>
</organism>
<comment type="caution">
    <text evidence="1">The sequence shown here is derived from an EMBL/GenBank/DDBJ whole genome shotgun (WGS) entry which is preliminary data.</text>
</comment>
<dbReference type="Proteomes" id="UP000321083">
    <property type="component" value="Unassembled WGS sequence"/>
</dbReference>
<keyword evidence="2" id="KW-1185">Reference proteome</keyword>
<evidence type="ECO:0000313" key="2">
    <source>
        <dbReference type="Proteomes" id="UP000321083"/>
    </source>
</evidence>
<accession>A0A5C6M2G2</accession>